<dbReference type="Pfam" id="PF01547">
    <property type="entry name" value="SBP_bac_1"/>
    <property type="match status" value="1"/>
</dbReference>
<protein>
    <submittedName>
        <fullName evidence="4">Extracellular solute-binding protein</fullName>
    </submittedName>
</protein>
<comment type="caution">
    <text evidence="4">The sequence shown here is derived from an EMBL/GenBank/DDBJ whole genome shotgun (WGS) entry which is preliminary data.</text>
</comment>
<dbReference type="RefSeq" id="WP_232186149.1">
    <property type="nucleotide sequence ID" value="NZ_JAIOAP010000007.1"/>
</dbReference>
<dbReference type="Proteomes" id="UP001493487">
    <property type="component" value="Unassembled WGS sequence"/>
</dbReference>
<name>A0ABV1KU76_9BACL</name>
<comment type="similarity">
    <text evidence="1">Belongs to the bacterial solute-binding protein 1 family.</text>
</comment>
<dbReference type="InterPro" id="IPR006059">
    <property type="entry name" value="SBP"/>
</dbReference>
<dbReference type="SUPFAM" id="SSF53850">
    <property type="entry name" value="Periplasmic binding protein-like II"/>
    <property type="match status" value="1"/>
</dbReference>
<organism evidence="4 5">
    <name type="scientific">Cohnella silvisoli</name>
    <dbReference type="NCBI Taxonomy" id="2873699"/>
    <lineage>
        <taxon>Bacteria</taxon>
        <taxon>Bacillati</taxon>
        <taxon>Bacillota</taxon>
        <taxon>Bacilli</taxon>
        <taxon>Bacillales</taxon>
        <taxon>Paenibacillaceae</taxon>
        <taxon>Cohnella</taxon>
    </lineage>
</organism>
<dbReference type="PANTHER" id="PTHR43649:SF29">
    <property type="entry name" value="OSMOPROTECTIVE COMPOUNDS-BINDING PROTEIN GGTB"/>
    <property type="match status" value="1"/>
</dbReference>
<dbReference type="InterPro" id="IPR050490">
    <property type="entry name" value="Bact_solute-bd_prot1"/>
</dbReference>
<keyword evidence="2" id="KW-0813">Transport</keyword>
<feature type="signal peptide" evidence="3">
    <location>
        <begin position="1"/>
        <end position="29"/>
    </location>
</feature>
<evidence type="ECO:0000256" key="3">
    <source>
        <dbReference type="SAM" id="SignalP"/>
    </source>
</evidence>
<feature type="chain" id="PRO_5046199598" evidence="3">
    <location>
        <begin position="30"/>
        <end position="444"/>
    </location>
</feature>
<keyword evidence="5" id="KW-1185">Reference proteome</keyword>
<accession>A0ABV1KU76</accession>
<keyword evidence="3" id="KW-0732">Signal</keyword>
<gene>
    <name evidence="4" type="ORF">QJS35_14895</name>
</gene>
<dbReference type="PROSITE" id="PS51257">
    <property type="entry name" value="PROKAR_LIPOPROTEIN"/>
    <property type="match status" value="1"/>
</dbReference>
<dbReference type="EMBL" id="JASKHM010000008">
    <property type="protein sequence ID" value="MEQ4483680.1"/>
    <property type="molecule type" value="Genomic_DNA"/>
</dbReference>
<proteinExistence type="inferred from homology"/>
<evidence type="ECO:0000256" key="1">
    <source>
        <dbReference type="ARBA" id="ARBA00008520"/>
    </source>
</evidence>
<evidence type="ECO:0000256" key="2">
    <source>
        <dbReference type="ARBA" id="ARBA00022448"/>
    </source>
</evidence>
<evidence type="ECO:0000313" key="5">
    <source>
        <dbReference type="Proteomes" id="UP001493487"/>
    </source>
</evidence>
<evidence type="ECO:0000313" key="4">
    <source>
        <dbReference type="EMBL" id="MEQ4483680.1"/>
    </source>
</evidence>
<sequence length="444" mass="49209">MRRYWLMKAGAACATVGLLIFLAGCGAGEAQPSEITRLPPTTKLKVLGHATWFKSGWNALVKDAALHGFELEVETVPDTPSGNDLIQTRFATRDTPDILLYFPGILLRDFGPPSELFVKQEDQPWMANLDKDAWAGALDDAETPDGLVRGYYAVPYWGSNGSVILYNKKVFKAYSLNIPKTYAEFLHICETLKQMNVTPVYYSGKDAWTLQLLVFNAASKRGYHVLVDKINANQAKFTEYVNFKRGLEVMLELKNKSYINADYLSGTYDSAQKALATGKAGMYPMATWVMNDISEKYPDQVNDIGAFILPFDGDETDVVPVFAPYGMFVPKGKNQEAAQKFVNYFASIDTQNLYFAHEGGIPALKGVVQKKLTPAEADVKRDMDAGRSLANWQYAMKYNSGDLPAYIMDVLVGGKTTEQVLSAMDKEFAKDAKANGDPIFLGSR</sequence>
<dbReference type="Gene3D" id="3.40.190.10">
    <property type="entry name" value="Periplasmic binding protein-like II"/>
    <property type="match status" value="2"/>
</dbReference>
<dbReference type="PANTHER" id="PTHR43649">
    <property type="entry name" value="ARABINOSE-BINDING PROTEIN-RELATED"/>
    <property type="match status" value="1"/>
</dbReference>
<reference evidence="4 5" key="1">
    <citation type="journal article" date="2023" name="Genome Announc.">
        <title>Pan-Genome Analyses of the Genus Cohnella and Proposal of the Novel Species Cohnella silvisoli sp. nov., Isolated from Forest Soil.</title>
        <authorList>
            <person name="Wang C."/>
            <person name="Mao L."/>
            <person name="Bao G."/>
            <person name="Zhu H."/>
        </authorList>
    </citation>
    <scope>NUCLEOTIDE SEQUENCE [LARGE SCALE GENOMIC DNA]</scope>
    <source>
        <strain evidence="4 5">NL03-T5-1</strain>
    </source>
</reference>